<name>A0A0N5ANY7_9BILA</name>
<keyword evidence="4" id="KW-0812">Transmembrane</keyword>
<dbReference type="SMART" id="SM00398">
    <property type="entry name" value="HMG"/>
    <property type="match status" value="1"/>
</dbReference>
<organism evidence="6 7">
    <name type="scientific">Syphacia muris</name>
    <dbReference type="NCBI Taxonomy" id="451379"/>
    <lineage>
        <taxon>Eukaryota</taxon>
        <taxon>Metazoa</taxon>
        <taxon>Ecdysozoa</taxon>
        <taxon>Nematoda</taxon>
        <taxon>Chromadorea</taxon>
        <taxon>Rhabditida</taxon>
        <taxon>Spirurina</taxon>
        <taxon>Oxyuridomorpha</taxon>
        <taxon>Oxyuroidea</taxon>
        <taxon>Oxyuridae</taxon>
        <taxon>Syphacia</taxon>
    </lineage>
</organism>
<accession>A0A0N5ANY7</accession>
<keyword evidence="1 2" id="KW-0238">DNA-binding</keyword>
<dbReference type="Pfam" id="PF00505">
    <property type="entry name" value="HMG_box"/>
    <property type="match status" value="1"/>
</dbReference>
<keyword evidence="6" id="KW-1185">Reference proteome</keyword>
<protein>
    <submittedName>
        <fullName evidence="7">HMG box domain-containing protein</fullName>
    </submittedName>
</protein>
<dbReference type="GO" id="GO:0005634">
    <property type="term" value="C:nucleus"/>
    <property type="evidence" value="ECO:0007669"/>
    <property type="project" value="UniProtKB-UniRule"/>
</dbReference>
<evidence type="ECO:0000259" key="5">
    <source>
        <dbReference type="PROSITE" id="PS50118"/>
    </source>
</evidence>
<dbReference type="PANTHER" id="PTHR48112">
    <property type="entry name" value="HIGH MOBILITY GROUP PROTEIN DSP1"/>
    <property type="match status" value="1"/>
</dbReference>
<proteinExistence type="predicted"/>
<keyword evidence="4" id="KW-1133">Transmembrane helix</keyword>
<dbReference type="AlphaFoldDB" id="A0A0N5ANY7"/>
<dbReference type="Gene3D" id="1.10.30.10">
    <property type="entry name" value="High mobility group box domain"/>
    <property type="match status" value="1"/>
</dbReference>
<dbReference type="GO" id="GO:0003677">
    <property type="term" value="F:DNA binding"/>
    <property type="evidence" value="ECO:0007669"/>
    <property type="project" value="UniProtKB-UniRule"/>
</dbReference>
<evidence type="ECO:0000256" key="1">
    <source>
        <dbReference type="ARBA" id="ARBA00023125"/>
    </source>
</evidence>
<dbReference type="GO" id="GO:0006357">
    <property type="term" value="P:regulation of transcription by RNA polymerase II"/>
    <property type="evidence" value="ECO:0007669"/>
    <property type="project" value="TreeGrafter"/>
</dbReference>
<dbReference type="WBParaSite" id="SMUV_0000634201-mRNA-1">
    <property type="protein sequence ID" value="SMUV_0000634201-mRNA-1"/>
    <property type="gene ID" value="SMUV_0000634201"/>
</dbReference>
<feature type="region of interest" description="Disordered" evidence="3">
    <location>
        <begin position="1"/>
        <end position="33"/>
    </location>
</feature>
<dbReference type="STRING" id="451379.A0A0N5ANY7"/>
<keyword evidence="2" id="KW-0539">Nucleus</keyword>
<sequence length="133" mass="15607">AFIKVTSSPKKSKSPVRRQKRAKKDPNAPKRGKSAYMFWLGDNRSRLTKPGMSVVEVTKAAGEEWRKIKPDEKAKYEKLAADDKKRYEKVCFLFILWIGPLQPLFWLYGLLHVDLLKWCFHDSFVMELCRKMV</sequence>
<dbReference type="PROSITE" id="PS50118">
    <property type="entry name" value="HMG_BOX_2"/>
    <property type="match status" value="1"/>
</dbReference>
<feature type="domain" description="HMG box" evidence="5">
    <location>
        <begin position="29"/>
        <end position="89"/>
    </location>
</feature>
<keyword evidence="4" id="KW-0472">Membrane</keyword>
<reference evidence="7" key="1">
    <citation type="submission" date="2017-02" db="UniProtKB">
        <authorList>
            <consortium name="WormBaseParasite"/>
        </authorList>
    </citation>
    <scope>IDENTIFICATION</scope>
</reference>
<dbReference type="InterPro" id="IPR036910">
    <property type="entry name" value="HMG_box_dom_sf"/>
</dbReference>
<feature type="DNA-binding region" description="HMG box" evidence="2">
    <location>
        <begin position="29"/>
        <end position="89"/>
    </location>
</feature>
<dbReference type="Proteomes" id="UP000046393">
    <property type="component" value="Unplaced"/>
</dbReference>
<dbReference type="InterPro" id="IPR050342">
    <property type="entry name" value="HMGB"/>
</dbReference>
<evidence type="ECO:0000313" key="7">
    <source>
        <dbReference type="WBParaSite" id="SMUV_0000634201-mRNA-1"/>
    </source>
</evidence>
<evidence type="ECO:0000256" key="2">
    <source>
        <dbReference type="PROSITE-ProRule" id="PRU00267"/>
    </source>
</evidence>
<dbReference type="InterPro" id="IPR009071">
    <property type="entry name" value="HMG_box_dom"/>
</dbReference>
<feature type="transmembrane region" description="Helical" evidence="4">
    <location>
        <begin position="90"/>
        <end position="108"/>
    </location>
</feature>
<evidence type="ECO:0000256" key="3">
    <source>
        <dbReference type="SAM" id="MobiDB-lite"/>
    </source>
</evidence>
<dbReference type="SUPFAM" id="SSF47095">
    <property type="entry name" value="HMG-box"/>
    <property type="match status" value="1"/>
</dbReference>
<evidence type="ECO:0000313" key="6">
    <source>
        <dbReference type="Proteomes" id="UP000046393"/>
    </source>
</evidence>
<feature type="compositionally biased region" description="Basic residues" evidence="3">
    <location>
        <begin position="10"/>
        <end position="23"/>
    </location>
</feature>
<evidence type="ECO:0000256" key="4">
    <source>
        <dbReference type="SAM" id="Phobius"/>
    </source>
</evidence>
<dbReference type="PANTHER" id="PTHR48112:SF22">
    <property type="entry name" value="MITOCHONDRIAL TRANSCRIPTION FACTOR A, ISOFORM B"/>
    <property type="match status" value="1"/>
</dbReference>